<dbReference type="PANTHER" id="PTHR23501">
    <property type="entry name" value="MAJOR FACILITATOR SUPERFAMILY"/>
    <property type="match status" value="1"/>
</dbReference>
<feature type="transmembrane region" description="Helical" evidence="6">
    <location>
        <begin position="62"/>
        <end position="88"/>
    </location>
</feature>
<feature type="transmembrane region" description="Helical" evidence="6">
    <location>
        <begin position="291"/>
        <end position="308"/>
    </location>
</feature>
<evidence type="ECO:0000256" key="1">
    <source>
        <dbReference type="ARBA" id="ARBA00004141"/>
    </source>
</evidence>
<dbReference type="GO" id="GO:0005886">
    <property type="term" value="C:plasma membrane"/>
    <property type="evidence" value="ECO:0007669"/>
    <property type="project" value="TreeGrafter"/>
</dbReference>
<dbReference type="SUPFAM" id="SSF103473">
    <property type="entry name" value="MFS general substrate transporter"/>
    <property type="match status" value="1"/>
</dbReference>
<comment type="subcellular location">
    <subcellularLocation>
        <location evidence="1">Membrane</location>
        <topology evidence="1">Multi-pass membrane protein</topology>
    </subcellularLocation>
</comment>
<dbReference type="Proteomes" id="UP000030653">
    <property type="component" value="Unassembled WGS sequence"/>
</dbReference>
<accession>M5FTG1</accession>
<dbReference type="EMBL" id="JH795865">
    <property type="protein sequence ID" value="EJU00926.1"/>
    <property type="molecule type" value="Genomic_DNA"/>
</dbReference>
<feature type="transmembrane region" description="Helical" evidence="6">
    <location>
        <begin position="258"/>
        <end position="279"/>
    </location>
</feature>
<feature type="transmembrane region" description="Helical" evidence="6">
    <location>
        <begin position="392"/>
        <end position="411"/>
    </location>
</feature>
<dbReference type="GO" id="GO:0022857">
    <property type="term" value="F:transmembrane transporter activity"/>
    <property type="evidence" value="ECO:0007669"/>
    <property type="project" value="InterPro"/>
</dbReference>
<keyword evidence="4 6" id="KW-1133">Transmembrane helix</keyword>
<feature type="transmembrane region" description="Helical" evidence="6">
    <location>
        <begin position="187"/>
        <end position="206"/>
    </location>
</feature>
<feature type="transmembrane region" description="Helical" evidence="6">
    <location>
        <begin position="456"/>
        <end position="479"/>
    </location>
</feature>
<feature type="transmembrane region" description="Helical" evidence="6">
    <location>
        <begin position="218"/>
        <end position="238"/>
    </location>
</feature>
<feature type="transmembrane region" description="Helical" evidence="6">
    <location>
        <begin position="155"/>
        <end position="175"/>
    </location>
</feature>
<feature type="transmembrane region" description="Helical" evidence="6">
    <location>
        <begin position="529"/>
        <end position="548"/>
    </location>
</feature>
<feature type="transmembrane region" description="Helical" evidence="6">
    <location>
        <begin position="369"/>
        <end position="385"/>
    </location>
</feature>
<feature type="transmembrane region" description="Helical" evidence="6">
    <location>
        <begin position="130"/>
        <end position="149"/>
    </location>
</feature>
<evidence type="ECO:0000259" key="7">
    <source>
        <dbReference type="PROSITE" id="PS50850"/>
    </source>
</evidence>
<organism evidence="8 9">
    <name type="scientific">Dacryopinax primogenitus (strain DJM 731)</name>
    <name type="common">Brown rot fungus</name>
    <dbReference type="NCBI Taxonomy" id="1858805"/>
    <lineage>
        <taxon>Eukaryota</taxon>
        <taxon>Fungi</taxon>
        <taxon>Dikarya</taxon>
        <taxon>Basidiomycota</taxon>
        <taxon>Agaricomycotina</taxon>
        <taxon>Dacrymycetes</taxon>
        <taxon>Dacrymycetales</taxon>
        <taxon>Dacrymycetaceae</taxon>
        <taxon>Dacryopinax</taxon>
    </lineage>
</organism>
<evidence type="ECO:0000256" key="4">
    <source>
        <dbReference type="ARBA" id="ARBA00022989"/>
    </source>
</evidence>
<keyword evidence="9" id="KW-1185">Reference proteome</keyword>
<dbReference type="OMA" id="KVGWYSS"/>
<evidence type="ECO:0000256" key="5">
    <source>
        <dbReference type="ARBA" id="ARBA00023136"/>
    </source>
</evidence>
<dbReference type="RefSeq" id="XP_040627823.1">
    <property type="nucleotide sequence ID" value="XM_040776443.1"/>
</dbReference>
<feature type="transmembrane region" description="Helical" evidence="6">
    <location>
        <begin position="328"/>
        <end position="349"/>
    </location>
</feature>
<dbReference type="Gene3D" id="1.20.1250.20">
    <property type="entry name" value="MFS general substrate transporter like domains"/>
    <property type="match status" value="1"/>
</dbReference>
<evidence type="ECO:0000313" key="9">
    <source>
        <dbReference type="Proteomes" id="UP000030653"/>
    </source>
</evidence>
<dbReference type="CDD" id="cd17502">
    <property type="entry name" value="MFS_Azr1_MDR_like"/>
    <property type="match status" value="1"/>
</dbReference>
<reference evidence="8 9" key="1">
    <citation type="journal article" date="2012" name="Science">
        <title>The Paleozoic origin of enzymatic lignin decomposition reconstructed from 31 fungal genomes.</title>
        <authorList>
            <person name="Floudas D."/>
            <person name="Binder M."/>
            <person name="Riley R."/>
            <person name="Barry K."/>
            <person name="Blanchette R.A."/>
            <person name="Henrissat B."/>
            <person name="Martinez A.T."/>
            <person name="Otillar R."/>
            <person name="Spatafora J.W."/>
            <person name="Yadav J.S."/>
            <person name="Aerts A."/>
            <person name="Benoit I."/>
            <person name="Boyd A."/>
            <person name="Carlson A."/>
            <person name="Copeland A."/>
            <person name="Coutinho P.M."/>
            <person name="de Vries R.P."/>
            <person name="Ferreira P."/>
            <person name="Findley K."/>
            <person name="Foster B."/>
            <person name="Gaskell J."/>
            <person name="Glotzer D."/>
            <person name="Gorecki P."/>
            <person name="Heitman J."/>
            <person name="Hesse C."/>
            <person name="Hori C."/>
            <person name="Igarashi K."/>
            <person name="Jurgens J.A."/>
            <person name="Kallen N."/>
            <person name="Kersten P."/>
            <person name="Kohler A."/>
            <person name="Kuees U."/>
            <person name="Kumar T.K.A."/>
            <person name="Kuo A."/>
            <person name="LaButti K."/>
            <person name="Larrondo L.F."/>
            <person name="Lindquist E."/>
            <person name="Ling A."/>
            <person name="Lombard V."/>
            <person name="Lucas S."/>
            <person name="Lundell T."/>
            <person name="Martin R."/>
            <person name="McLaughlin D.J."/>
            <person name="Morgenstern I."/>
            <person name="Morin E."/>
            <person name="Murat C."/>
            <person name="Nagy L.G."/>
            <person name="Nolan M."/>
            <person name="Ohm R.A."/>
            <person name="Patyshakuliyeva A."/>
            <person name="Rokas A."/>
            <person name="Ruiz-Duenas F.J."/>
            <person name="Sabat G."/>
            <person name="Salamov A."/>
            <person name="Samejima M."/>
            <person name="Schmutz J."/>
            <person name="Slot J.C."/>
            <person name="St John F."/>
            <person name="Stenlid J."/>
            <person name="Sun H."/>
            <person name="Sun S."/>
            <person name="Syed K."/>
            <person name="Tsang A."/>
            <person name="Wiebenga A."/>
            <person name="Young D."/>
            <person name="Pisabarro A."/>
            <person name="Eastwood D.C."/>
            <person name="Martin F."/>
            <person name="Cullen D."/>
            <person name="Grigoriev I.V."/>
            <person name="Hibbett D.S."/>
        </authorList>
    </citation>
    <scope>NUCLEOTIDE SEQUENCE [LARGE SCALE GENOMIC DNA]</scope>
    <source>
        <strain evidence="8 9">DJM-731 SS1</strain>
    </source>
</reference>
<dbReference type="InterPro" id="IPR011701">
    <property type="entry name" value="MFS"/>
</dbReference>
<sequence length="565" mass="60097">MTATVDTTGALASASISRENTLAEIPLSELNNPENDGQENKLLPEELDDPALEDEYPIGFRLVAILIGCIAAMFLANLDMTIVATAIPRITDEFHSLSDVGWYGSAFFLTVASFQSTWGKVLKYFPLKAGVIGAIAVFELGSLVCAVAPNSATLIVGRAIAGLGAGGIVAGDYTIIAFSAPPRRRTLYTSFLGITYGIASVVGPLVGGVFTDNLTWRWCFWINLPIGSFAALIIFLFFHTPSAAKTVEASAWEKLLQLDFPGTFTLMGAVVCYLLALQWGGATVPWSDPKTYGLLVGFGLLMFAFALIEWKMGERAAVIPRLLRQRTVLFCSIYDAFLQGGFFLLVYYIPIYFQSIDNTSAALSGMRNLPLILSLAIFQLLTGTLTRIWAQYVPLLIVGAAVATVGAGLLWSQDIGTGAGEWIGYQILVGVGVGISIQIPVVAAQSRVPVSDLAPVTAMVIFFSTLGSAMFISAGQAVFSNTLISSLAQTAPSADPLLVIGTGATSLQQVFAPDVLPGILRAYMDGLKAAFVVAIAVLGLATVSGVFVEWKTFESARDDEKDGDA</sequence>
<keyword evidence="5 6" id="KW-0472">Membrane</keyword>
<evidence type="ECO:0000256" key="3">
    <source>
        <dbReference type="ARBA" id="ARBA00022692"/>
    </source>
</evidence>
<feature type="domain" description="Major facilitator superfamily (MFS) profile" evidence="7">
    <location>
        <begin position="65"/>
        <end position="553"/>
    </location>
</feature>
<feature type="transmembrane region" description="Helical" evidence="6">
    <location>
        <begin position="423"/>
        <end position="444"/>
    </location>
</feature>
<keyword evidence="3 6" id="KW-0812">Transmembrane</keyword>
<protein>
    <submittedName>
        <fullName evidence="8">Gliotoxin efflux pump</fullName>
    </submittedName>
</protein>
<dbReference type="OrthoDB" id="10021397at2759"/>
<evidence type="ECO:0000256" key="2">
    <source>
        <dbReference type="ARBA" id="ARBA00022448"/>
    </source>
</evidence>
<name>M5FTG1_DACPD</name>
<dbReference type="AlphaFoldDB" id="M5FTG1"/>
<keyword evidence="2" id="KW-0813">Transport</keyword>
<dbReference type="GeneID" id="63691505"/>
<dbReference type="InterPro" id="IPR020846">
    <property type="entry name" value="MFS_dom"/>
</dbReference>
<dbReference type="Pfam" id="PF07690">
    <property type="entry name" value="MFS_1"/>
    <property type="match status" value="1"/>
</dbReference>
<proteinExistence type="predicted"/>
<evidence type="ECO:0000313" key="8">
    <source>
        <dbReference type="EMBL" id="EJU00926.1"/>
    </source>
</evidence>
<dbReference type="HOGENOM" id="CLU_000960_22_1_1"/>
<dbReference type="InterPro" id="IPR036259">
    <property type="entry name" value="MFS_trans_sf"/>
</dbReference>
<dbReference type="PROSITE" id="PS50850">
    <property type="entry name" value="MFS"/>
    <property type="match status" value="1"/>
</dbReference>
<gene>
    <name evidence="8" type="ORF">DACRYDRAFT_80369</name>
</gene>
<evidence type="ECO:0000256" key="6">
    <source>
        <dbReference type="SAM" id="Phobius"/>
    </source>
</evidence>
<feature type="transmembrane region" description="Helical" evidence="6">
    <location>
        <begin position="100"/>
        <end position="118"/>
    </location>
</feature>
<dbReference type="FunFam" id="1.20.1250.20:FF:000196">
    <property type="entry name" value="MFS toxin efflux pump (AflT)"/>
    <property type="match status" value="1"/>
</dbReference>
<dbReference type="FunFam" id="1.20.1720.10:FF:000012">
    <property type="entry name" value="MFS toxin efflux pump (AflT)"/>
    <property type="match status" value="1"/>
</dbReference>
<dbReference type="PANTHER" id="PTHR23501:SF177">
    <property type="entry name" value="MAJOR FACILITATOR SUPERFAMILY (MFS) PROFILE DOMAIN-CONTAINING PROTEIN-RELATED"/>
    <property type="match status" value="1"/>
</dbReference>